<proteinExistence type="predicted"/>
<evidence type="ECO:0000313" key="2">
    <source>
        <dbReference type="EMBL" id="KMY94036.1"/>
    </source>
</evidence>
<dbReference type="KEGG" id="dsi:Dsimw501_GD27599"/>
<accession>A0A0J9RDN6</accession>
<gene>
    <name evidence="2" type="primary">Dsim\GD27599</name>
    <name evidence="2" type="ORF">Dsimw501_GD27599</name>
</gene>
<organism evidence="2">
    <name type="scientific">Drosophila simulans</name>
    <name type="common">Fruit fly</name>
    <dbReference type="NCBI Taxonomy" id="7240"/>
    <lineage>
        <taxon>Eukaryota</taxon>
        <taxon>Metazoa</taxon>
        <taxon>Ecdysozoa</taxon>
        <taxon>Arthropoda</taxon>
        <taxon>Hexapoda</taxon>
        <taxon>Insecta</taxon>
        <taxon>Pterygota</taxon>
        <taxon>Neoptera</taxon>
        <taxon>Endopterygota</taxon>
        <taxon>Diptera</taxon>
        <taxon>Brachycera</taxon>
        <taxon>Muscomorpha</taxon>
        <taxon>Ephydroidea</taxon>
        <taxon>Drosophilidae</taxon>
        <taxon>Drosophila</taxon>
        <taxon>Sophophora</taxon>
    </lineage>
</organism>
<reference evidence="2" key="3">
    <citation type="submission" date="2015-04" db="EMBL/GenBank/DDBJ databases">
        <authorList>
            <consortium name="FlyBase"/>
        </authorList>
    </citation>
    <scope>NUCLEOTIDE SEQUENCE</scope>
    <source>
        <strain evidence="2">W501</strain>
    </source>
</reference>
<sequence>MIEYEGEREWSGEAAIRKCGCLWGRAWGKMEILIQTNGNGSRGAQLTHTCIHMKGLLGNPGTSGMDGPTPASWILRSEPT</sequence>
<feature type="region of interest" description="Disordered" evidence="1">
    <location>
        <begin position="59"/>
        <end position="80"/>
    </location>
</feature>
<dbReference type="EMBL" id="CM002911">
    <property type="protein sequence ID" value="KMY94036.1"/>
    <property type="molecule type" value="Genomic_DNA"/>
</dbReference>
<reference evidence="2" key="1">
    <citation type="journal article" date="2013" name="Genome Res.">
        <title>A second-generation assembly of the Drosophila simulans genome provides new insights into patterns of lineage-specific divergence.</title>
        <authorList>
            <person name="Hu T.T."/>
            <person name="Eisen M.B."/>
            <person name="Thornton K.R."/>
            <person name="Andolfatto P."/>
        </authorList>
    </citation>
    <scope>NUCLEOTIDE SEQUENCE [LARGE SCALE GENOMIC DNA]</scope>
    <source>
        <strain evidence="2">W501</strain>
    </source>
</reference>
<name>A0A0J9RDN6_DROSI</name>
<evidence type="ECO:0000256" key="1">
    <source>
        <dbReference type="SAM" id="MobiDB-lite"/>
    </source>
</evidence>
<dbReference type="AlphaFoldDB" id="A0A0J9RDN6"/>
<protein>
    <submittedName>
        <fullName evidence="2">Uncharacterized protein</fullName>
    </submittedName>
</protein>
<dbReference type="OrthoDB" id="10347623at2759"/>
<dbReference type="Proteomes" id="UP000035880">
    <property type="component" value="Chromosome 2R"/>
</dbReference>
<reference evidence="2" key="2">
    <citation type="submission" date="2014-06" db="EMBL/GenBank/DDBJ databases">
        <authorList>
            <person name="Hu T."/>
            <person name="Eisen M.B."/>
            <person name="Thornton K.R."/>
            <person name="Andolfatto P."/>
        </authorList>
    </citation>
    <scope>NUCLEOTIDE SEQUENCE</scope>
    <source>
        <strain evidence="2">W501</strain>
    </source>
</reference>